<dbReference type="SMART" id="SM00327">
    <property type="entry name" value="VWA"/>
    <property type="match status" value="1"/>
</dbReference>
<dbReference type="InterPro" id="IPR016187">
    <property type="entry name" value="CTDL_fold"/>
</dbReference>
<dbReference type="Pfam" id="PF00092">
    <property type="entry name" value="VWA"/>
    <property type="match status" value="1"/>
</dbReference>
<evidence type="ECO:0000313" key="3">
    <source>
        <dbReference type="WBParaSite" id="PDA_v2.g356.t1"/>
    </source>
</evidence>
<dbReference type="InterPro" id="IPR036465">
    <property type="entry name" value="vWFA_dom_sf"/>
</dbReference>
<dbReference type="InterPro" id="IPR016186">
    <property type="entry name" value="C-type_lectin-like/link_sf"/>
</dbReference>
<sequence>MGTQCSQNSLNAWLDVVIVMDTSNAMSTRYLSEAAGQLATLFRLFTIGQQPKHSTRIGIITFGSDAIVRQQLTDTTNFDDLQNAFFDITRFYDATDRGGNILKALQEAAEMLNTQGSYRKKAIIIYSAIFNDEGFDSPLTVANDLKDDGIIIVTISFVSSEGVIPYKLSELASNGFAYFNNDTNLTPKLSASMAESFDSPLTVANDLKDDGIIIVTISFVSSEGVIPYKLSELASNGFAYFNNDTNLTPKLSASMAESGNGVLVSVTSIAKLDFITDHVIPHDIPHAKEFIFGGHFSTTLKTWAWWDYNGTEISIGSFPELALEPESDEEIYGYMKNYFGFNWEFLPLDDSTAKVYICQAKAFDADNMASV</sequence>
<organism evidence="2 3">
    <name type="scientific">Panagrolaimus davidi</name>
    <dbReference type="NCBI Taxonomy" id="227884"/>
    <lineage>
        <taxon>Eukaryota</taxon>
        <taxon>Metazoa</taxon>
        <taxon>Ecdysozoa</taxon>
        <taxon>Nematoda</taxon>
        <taxon>Chromadorea</taxon>
        <taxon>Rhabditida</taxon>
        <taxon>Tylenchina</taxon>
        <taxon>Panagrolaimomorpha</taxon>
        <taxon>Panagrolaimoidea</taxon>
        <taxon>Panagrolaimidae</taxon>
        <taxon>Panagrolaimus</taxon>
    </lineage>
</organism>
<dbReference type="CDD" id="cd00037">
    <property type="entry name" value="CLECT"/>
    <property type="match status" value="1"/>
</dbReference>
<dbReference type="AlphaFoldDB" id="A0A914QJ89"/>
<dbReference type="Gene3D" id="3.40.50.410">
    <property type="entry name" value="von Willebrand factor, type A domain"/>
    <property type="match status" value="1"/>
</dbReference>
<dbReference type="InterPro" id="IPR002035">
    <property type="entry name" value="VWF_A"/>
</dbReference>
<feature type="domain" description="VWFA" evidence="1">
    <location>
        <begin position="15"/>
        <end position="197"/>
    </location>
</feature>
<proteinExistence type="predicted"/>
<dbReference type="WBParaSite" id="PDA_v2.g356.t1">
    <property type="protein sequence ID" value="PDA_v2.g356.t1"/>
    <property type="gene ID" value="PDA_v2.g356"/>
</dbReference>
<protein>
    <submittedName>
        <fullName evidence="3">VWFA domain-containing protein</fullName>
    </submittedName>
</protein>
<dbReference type="GO" id="GO:0045087">
    <property type="term" value="P:innate immune response"/>
    <property type="evidence" value="ECO:0007669"/>
    <property type="project" value="TreeGrafter"/>
</dbReference>
<dbReference type="Gene3D" id="3.10.100.10">
    <property type="entry name" value="Mannose-Binding Protein A, subunit A"/>
    <property type="match status" value="1"/>
</dbReference>
<dbReference type="PANTHER" id="PTHR31024:SF12">
    <property type="entry name" value="VWFA DOMAIN-CONTAINING PROTEIN"/>
    <property type="match status" value="1"/>
</dbReference>
<evidence type="ECO:0000259" key="1">
    <source>
        <dbReference type="PROSITE" id="PS50234"/>
    </source>
</evidence>
<dbReference type="Proteomes" id="UP000887578">
    <property type="component" value="Unplaced"/>
</dbReference>
<keyword evidence="2" id="KW-1185">Reference proteome</keyword>
<name>A0A914QJ89_9BILA</name>
<dbReference type="PANTHER" id="PTHR31024">
    <property type="entry name" value="C-TYPE LECTIN"/>
    <property type="match status" value="1"/>
</dbReference>
<dbReference type="PROSITE" id="PS50234">
    <property type="entry name" value="VWFA"/>
    <property type="match status" value="1"/>
</dbReference>
<dbReference type="SUPFAM" id="SSF56436">
    <property type="entry name" value="C-type lectin-like"/>
    <property type="match status" value="1"/>
</dbReference>
<dbReference type="SUPFAM" id="SSF53300">
    <property type="entry name" value="vWA-like"/>
    <property type="match status" value="1"/>
</dbReference>
<reference evidence="3" key="1">
    <citation type="submission" date="2022-11" db="UniProtKB">
        <authorList>
            <consortium name="WormBaseParasite"/>
        </authorList>
    </citation>
    <scope>IDENTIFICATION</scope>
</reference>
<accession>A0A914QJ89</accession>
<evidence type="ECO:0000313" key="2">
    <source>
        <dbReference type="Proteomes" id="UP000887578"/>
    </source>
</evidence>